<evidence type="ECO:0000256" key="4">
    <source>
        <dbReference type="ARBA" id="ARBA00022722"/>
    </source>
</evidence>
<evidence type="ECO:0000313" key="10">
    <source>
        <dbReference type="EMBL" id="SNZ19019.1"/>
    </source>
</evidence>
<feature type="domain" description="Calcineurin-like phosphoesterase" evidence="8">
    <location>
        <begin position="25"/>
        <end position="120"/>
    </location>
</feature>
<dbReference type="AlphaFoldDB" id="A0A285PBB3"/>
<keyword evidence="7" id="KW-0233">DNA recombination</keyword>
<dbReference type="GO" id="GO:0008408">
    <property type="term" value="F:3'-5' exonuclease activity"/>
    <property type="evidence" value="ECO:0007669"/>
    <property type="project" value="InterPro"/>
</dbReference>
<dbReference type="InterPro" id="IPR050535">
    <property type="entry name" value="DNA_Repair-Maintenance_Comp"/>
</dbReference>
<name>A0A285PBB3_9HYPH</name>
<keyword evidence="4 7" id="KW-0540">Nuclease</keyword>
<evidence type="ECO:0000259" key="9">
    <source>
        <dbReference type="Pfam" id="PF12320"/>
    </source>
</evidence>
<keyword evidence="11" id="KW-1185">Reference proteome</keyword>
<dbReference type="InterPro" id="IPR041796">
    <property type="entry name" value="Mre11_N"/>
</dbReference>
<dbReference type="SUPFAM" id="SSF56300">
    <property type="entry name" value="Metallo-dependent phosphatases"/>
    <property type="match status" value="1"/>
</dbReference>
<dbReference type="InterPro" id="IPR029052">
    <property type="entry name" value="Metallo-depent_PP-like"/>
</dbReference>
<dbReference type="InterPro" id="IPR026843">
    <property type="entry name" value="SbcD_C"/>
</dbReference>
<dbReference type="Gene3D" id="3.60.21.10">
    <property type="match status" value="1"/>
</dbReference>
<protein>
    <recommendedName>
        <fullName evidence="3 7">Nuclease SbcCD subunit D</fullName>
    </recommendedName>
</protein>
<keyword evidence="7" id="KW-0255">Endonuclease</keyword>
<comment type="subunit">
    <text evidence="2 7">Heterodimer of SbcC and SbcD.</text>
</comment>
<evidence type="ECO:0000259" key="8">
    <source>
        <dbReference type="Pfam" id="PF00149"/>
    </source>
</evidence>
<dbReference type="InterPro" id="IPR004593">
    <property type="entry name" value="SbcD"/>
</dbReference>
<dbReference type="GO" id="GO:0006260">
    <property type="term" value="P:DNA replication"/>
    <property type="evidence" value="ECO:0007669"/>
    <property type="project" value="UniProtKB-KW"/>
</dbReference>
<evidence type="ECO:0000256" key="3">
    <source>
        <dbReference type="ARBA" id="ARBA00013365"/>
    </source>
</evidence>
<evidence type="ECO:0000256" key="5">
    <source>
        <dbReference type="ARBA" id="ARBA00022801"/>
    </source>
</evidence>
<evidence type="ECO:0000256" key="2">
    <source>
        <dbReference type="ARBA" id="ARBA00011322"/>
    </source>
</evidence>
<dbReference type="RefSeq" id="WP_244580069.1">
    <property type="nucleotide sequence ID" value="NZ_OBEL01000002.1"/>
</dbReference>
<evidence type="ECO:0000313" key="11">
    <source>
        <dbReference type="Proteomes" id="UP000219439"/>
    </source>
</evidence>
<dbReference type="PANTHER" id="PTHR30337:SF0">
    <property type="entry name" value="NUCLEASE SBCCD SUBUNIT D"/>
    <property type="match status" value="1"/>
</dbReference>
<dbReference type="Proteomes" id="UP000219439">
    <property type="component" value="Unassembled WGS sequence"/>
</dbReference>
<comment type="function">
    <text evidence="7">SbcCD cleaves DNA hairpin structures. These structures can inhibit DNA replication and are intermediates in certain DNA recombination reactions. The complex acts as a 3'-&gt;5' double strand exonuclease that can open hairpins. It also has a 5' single-strand endonuclease activity.</text>
</comment>
<dbReference type="GO" id="GO:0004519">
    <property type="term" value="F:endonuclease activity"/>
    <property type="evidence" value="ECO:0007669"/>
    <property type="project" value="UniProtKB-KW"/>
</dbReference>
<dbReference type="Pfam" id="PF12320">
    <property type="entry name" value="SbcD_C"/>
    <property type="match status" value="1"/>
</dbReference>
<dbReference type="InterPro" id="IPR004843">
    <property type="entry name" value="Calcineurin-like_PHP"/>
</dbReference>
<evidence type="ECO:0000256" key="1">
    <source>
        <dbReference type="ARBA" id="ARBA00010555"/>
    </source>
</evidence>
<feature type="domain" description="Nuclease SbcCD subunit D C-terminal" evidence="9">
    <location>
        <begin position="291"/>
        <end position="376"/>
    </location>
</feature>
<sequence>MNVVAVKVRWSIPFNRGILELGKYMKLLHTADWHLGKSFRGLSLLEDQRFILDQILDAAKSHEVDVLILAGDVYDKPSPPEGAVSLFRHFLERFYAETDAAFVAIAGNHDSGHRLGVFEKLLDPKRILIRGPLQAEEPALILEDEHGSVAFSAVPYGEIYAARRVFEDESIQTPEDVLRAELEAARKAVPQGARWVVSAHAFVTGGLPSDSERPLAVGRVETVSNNLFDGAAYVALGHLHRSQQVGSETIRYSGSPLVFDFDEAGSQKSCMIVDLDSDGVSHMEQIDLHPVRKVREVRGLLADLLIEAEKEPSEDYLRAVLLDEGALVDPVSQLRPFYPNVMQVQREKKQDMVLGKAGRATSKLSDPSAVISEFVEFVRGEAVSDGEDGVIHSLLGEPVREDV</sequence>
<dbReference type="PANTHER" id="PTHR30337">
    <property type="entry name" value="COMPONENT OF ATP-DEPENDENT DSDNA EXONUCLEASE"/>
    <property type="match status" value="1"/>
</dbReference>
<dbReference type="Pfam" id="PF00149">
    <property type="entry name" value="Metallophos"/>
    <property type="match status" value="1"/>
</dbReference>
<keyword evidence="7" id="KW-0235">DNA replication</keyword>
<evidence type="ECO:0000256" key="7">
    <source>
        <dbReference type="RuleBase" id="RU363069"/>
    </source>
</evidence>
<evidence type="ECO:0000256" key="6">
    <source>
        <dbReference type="ARBA" id="ARBA00022839"/>
    </source>
</evidence>
<gene>
    <name evidence="7" type="primary">sbcD</name>
    <name evidence="10" type="ORF">SAMN06265368_2096</name>
</gene>
<proteinExistence type="inferred from homology"/>
<dbReference type="NCBIfam" id="TIGR00619">
    <property type="entry name" value="sbcd"/>
    <property type="match status" value="1"/>
</dbReference>
<dbReference type="EMBL" id="OBEL01000002">
    <property type="protein sequence ID" value="SNZ19019.1"/>
    <property type="molecule type" value="Genomic_DNA"/>
</dbReference>
<keyword evidence="5 7" id="KW-0378">Hydrolase</keyword>
<dbReference type="CDD" id="cd00840">
    <property type="entry name" value="MPP_Mre11_N"/>
    <property type="match status" value="1"/>
</dbReference>
<organism evidence="10 11">
    <name type="scientific">Cohaesibacter gelatinilyticus</name>
    <dbReference type="NCBI Taxonomy" id="372072"/>
    <lineage>
        <taxon>Bacteria</taxon>
        <taxon>Pseudomonadati</taxon>
        <taxon>Pseudomonadota</taxon>
        <taxon>Alphaproteobacteria</taxon>
        <taxon>Hyphomicrobiales</taxon>
        <taxon>Cohaesibacteraceae</taxon>
    </lineage>
</organism>
<comment type="similarity">
    <text evidence="1 7">Belongs to the SbcD family.</text>
</comment>
<dbReference type="GO" id="GO:0006310">
    <property type="term" value="P:DNA recombination"/>
    <property type="evidence" value="ECO:0007669"/>
    <property type="project" value="UniProtKB-KW"/>
</dbReference>
<keyword evidence="6 7" id="KW-0269">Exonuclease</keyword>
<reference evidence="10 11" key="1">
    <citation type="submission" date="2017-09" db="EMBL/GenBank/DDBJ databases">
        <authorList>
            <person name="Ehlers B."/>
            <person name="Leendertz F.H."/>
        </authorList>
    </citation>
    <scope>NUCLEOTIDE SEQUENCE [LARGE SCALE GENOMIC DNA]</scope>
    <source>
        <strain evidence="10 11">DSM 18289</strain>
    </source>
</reference>
<accession>A0A285PBB3</accession>